<keyword evidence="1" id="KW-0966">Cell projection</keyword>
<keyword evidence="1" id="KW-0282">Flagellum</keyword>
<evidence type="ECO:0000313" key="2">
    <source>
        <dbReference type="Proteomes" id="UP000319342"/>
    </source>
</evidence>
<name>A0A518D4S3_9BACT</name>
<reference evidence="1 2" key="1">
    <citation type="submission" date="2019-02" db="EMBL/GenBank/DDBJ databases">
        <title>Deep-cultivation of Planctomycetes and their phenomic and genomic characterization uncovers novel biology.</title>
        <authorList>
            <person name="Wiegand S."/>
            <person name="Jogler M."/>
            <person name="Boedeker C."/>
            <person name="Pinto D."/>
            <person name="Vollmers J."/>
            <person name="Rivas-Marin E."/>
            <person name="Kohn T."/>
            <person name="Peeters S.H."/>
            <person name="Heuer A."/>
            <person name="Rast P."/>
            <person name="Oberbeckmann S."/>
            <person name="Bunk B."/>
            <person name="Jeske O."/>
            <person name="Meyerdierks A."/>
            <person name="Storesund J.E."/>
            <person name="Kallscheuer N."/>
            <person name="Luecker S."/>
            <person name="Lage O.M."/>
            <person name="Pohl T."/>
            <person name="Merkel B.J."/>
            <person name="Hornburger P."/>
            <person name="Mueller R.-W."/>
            <person name="Bruemmer F."/>
            <person name="Labrenz M."/>
            <person name="Spormann A.M."/>
            <person name="Op den Camp H."/>
            <person name="Overmann J."/>
            <person name="Amann R."/>
            <person name="Jetten M.S.M."/>
            <person name="Mascher T."/>
            <person name="Medema M.H."/>
            <person name="Devos D.P."/>
            <person name="Kaster A.-K."/>
            <person name="Ovreas L."/>
            <person name="Rohde M."/>
            <person name="Galperin M.Y."/>
            <person name="Jogler C."/>
        </authorList>
    </citation>
    <scope>NUCLEOTIDE SEQUENCE [LARGE SCALE GENOMIC DNA]</scope>
    <source>
        <strain evidence="1 2">Pla163</strain>
    </source>
</reference>
<proteinExistence type="predicted"/>
<dbReference type="AlphaFoldDB" id="A0A518D4S3"/>
<keyword evidence="1" id="KW-0969">Cilium</keyword>
<accession>A0A518D4S3</accession>
<dbReference type="EMBL" id="CP036290">
    <property type="protein sequence ID" value="QDU86466.1"/>
    <property type="molecule type" value="Genomic_DNA"/>
</dbReference>
<organism evidence="1 2">
    <name type="scientific">Rohdeia mirabilis</name>
    <dbReference type="NCBI Taxonomy" id="2528008"/>
    <lineage>
        <taxon>Bacteria</taxon>
        <taxon>Pseudomonadati</taxon>
        <taxon>Planctomycetota</taxon>
        <taxon>Planctomycetia</taxon>
        <taxon>Planctomycetia incertae sedis</taxon>
        <taxon>Rohdeia</taxon>
    </lineage>
</organism>
<keyword evidence="2" id="KW-1185">Reference proteome</keyword>
<protein>
    <submittedName>
        <fullName evidence="1">Flagellar biosynthesis regulator FlhF</fullName>
    </submittedName>
</protein>
<dbReference type="Proteomes" id="UP000319342">
    <property type="component" value="Chromosome"/>
</dbReference>
<gene>
    <name evidence="1" type="ORF">Pla163_36170</name>
</gene>
<evidence type="ECO:0000313" key="1">
    <source>
        <dbReference type="EMBL" id="QDU86466.1"/>
    </source>
</evidence>
<dbReference type="RefSeq" id="WP_419186101.1">
    <property type="nucleotide sequence ID" value="NZ_CP036290.1"/>
</dbReference>
<sequence length="337" mass="36448">MQIQRVNGKNLRDALERAARMHGESALVVARDVGQDGGVTVSVLPRSETAVERFARFGFTAETERESPSERVERGRDPAMFDVRERLRTAGFTREFENVLVERAETLREKGVHPIDAAAALLGHRVPIAAGPKAQERTALVGLVGPEADSTRSVALALGRRLVDAGRRATIVSIEPHPTAEGDALEDEVLGAGIGMLRGDDGARIGARLAQLGSGHVAIVCTGGRVSFDGRQLLRLGLVLRDDDRLGSLTNYLVVQASRPRATLDRAWRGFERFKPRGLVGTACDRTSEFGPLFEFATDRSLGLVFLAGRPGDPRQLVRPTPKLVADLVLGGRSPWS</sequence>